<evidence type="ECO:0000256" key="1">
    <source>
        <dbReference type="SAM" id="MobiDB-lite"/>
    </source>
</evidence>
<feature type="compositionally biased region" description="Basic and acidic residues" evidence="1">
    <location>
        <begin position="490"/>
        <end position="499"/>
    </location>
</feature>
<dbReference type="Proteomes" id="UP000838878">
    <property type="component" value="Chromosome 14"/>
</dbReference>
<feature type="compositionally biased region" description="Basic residues" evidence="1">
    <location>
        <begin position="562"/>
        <end position="571"/>
    </location>
</feature>
<protein>
    <submittedName>
        <fullName evidence="2">Uncharacterized protein</fullName>
    </submittedName>
</protein>
<accession>A0A8J9VCE0</accession>
<feature type="non-terminal residue" evidence="2">
    <location>
        <position position="588"/>
    </location>
</feature>
<sequence>MTTLLGLASCIGGLITYIHKTYFNPTPIIHHGGYKCIKLLACFSIPVTLLRWDDYSTRPVRFKAQYRRLYVLSEAGSVKHRHLPNTGLVLRLTKLKDSITKFGPTRDSNPGSPDVQSYMIATTPPTQLLVVPILSDEMRQSTVLLLLAVFIAYTHSAPQFISFNDGKLGVNFGGYHAGVGIGGLLGGSGGAGGLYAEAGTPHGQSARAGLGGGVSENGGAAGGLYAGATAGGKIKASAGLAGGVGAEHSGGVGYASAQAGNNYAATGMGGESSLGGSSEFSFTGTKNIVIPVHSVEVKPTEKKIHAEFNVDAFNEVQPLARAPKVETEVKTHIEKKIVHENVQPVVVKEVYVQPQTKVVEKEVIRTHYKPRRHHFRKTAFVGGYVGGQGDIGAPVVYKTVEPQIEKRIDVAASSSVNAGAGAAVEGHVNGGVNSGHVYTKHVTYQKSPSFFEDIFNIPISTLKAVGSFLGNTAANTNISVQKSATVQAESESKSLKHDPSSSSVSSSAHVSVETPTASKFIEDIFAIPINTLGAVNQFLQNNVGRKTVQVGGDGSIDEGRVRRGPHGRRRAHKHVVVVEEETPAEKEI</sequence>
<feature type="region of interest" description="Disordered" evidence="1">
    <location>
        <begin position="489"/>
        <end position="509"/>
    </location>
</feature>
<evidence type="ECO:0000313" key="2">
    <source>
        <dbReference type="EMBL" id="CAH0719953.1"/>
    </source>
</evidence>
<gene>
    <name evidence="2" type="ORF">BINO364_LOCUS6239</name>
</gene>
<reference evidence="2" key="1">
    <citation type="submission" date="2021-12" db="EMBL/GenBank/DDBJ databases">
        <authorList>
            <person name="Martin H S."/>
        </authorList>
    </citation>
    <scope>NUCLEOTIDE SEQUENCE</scope>
</reference>
<name>A0A8J9VCE0_9NEOP</name>
<feature type="compositionally biased region" description="Low complexity" evidence="1">
    <location>
        <begin position="500"/>
        <end position="509"/>
    </location>
</feature>
<keyword evidence="3" id="KW-1185">Reference proteome</keyword>
<dbReference type="AlphaFoldDB" id="A0A8J9VCE0"/>
<dbReference type="EMBL" id="OV170234">
    <property type="protein sequence ID" value="CAH0719953.1"/>
    <property type="molecule type" value="Genomic_DNA"/>
</dbReference>
<organism evidence="2 3">
    <name type="scientific">Brenthis ino</name>
    <name type="common">lesser marbled fritillary</name>
    <dbReference type="NCBI Taxonomy" id="405034"/>
    <lineage>
        <taxon>Eukaryota</taxon>
        <taxon>Metazoa</taxon>
        <taxon>Ecdysozoa</taxon>
        <taxon>Arthropoda</taxon>
        <taxon>Hexapoda</taxon>
        <taxon>Insecta</taxon>
        <taxon>Pterygota</taxon>
        <taxon>Neoptera</taxon>
        <taxon>Endopterygota</taxon>
        <taxon>Lepidoptera</taxon>
        <taxon>Glossata</taxon>
        <taxon>Ditrysia</taxon>
        <taxon>Papilionoidea</taxon>
        <taxon>Nymphalidae</taxon>
        <taxon>Heliconiinae</taxon>
        <taxon>Argynnini</taxon>
        <taxon>Brenthis</taxon>
    </lineage>
</organism>
<evidence type="ECO:0000313" key="3">
    <source>
        <dbReference type="Proteomes" id="UP000838878"/>
    </source>
</evidence>
<proteinExistence type="predicted"/>
<dbReference type="OrthoDB" id="7697912at2759"/>
<feature type="region of interest" description="Disordered" evidence="1">
    <location>
        <begin position="550"/>
        <end position="571"/>
    </location>
</feature>